<evidence type="ECO:0000259" key="8">
    <source>
        <dbReference type="PROSITE" id="PS50928"/>
    </source>
</evidence>
<comment type="subcellular location">
    <subcellularLocation>
        <location evidence="1 7">Cell membrane</location>
        <topology evidence="1 7">Multi-pass membrane protein</topology>
    </subcellularLocation>
</comment>
<dbReference type="KEGG" id="mtai:Mtai_v1c27430"/>
<keyword evidence="4 7" id="KW-0812">Transmembrane</keyword>
<evidence type="ECO:0000313" key="9">
    <source>
        <dbReference type="EMBL" id="RIH74704.1"/>
    </source>
</evidence>
<dbReference type="PROSITE" id="PS50928">
    <property type="entry name" value="ABC_TM1"/>
    <property type="match status" value="1"/>
</dbReference>
<evidence type="ECO:0000256" key="5">
    <source>
        <dbReference type="ARBA" id="ARBA00022989"/>
    </source>
</evidence>
<protein>
    <submittedName>
        <fullName evidence="9">Trehalose transport system permease protein SugA</fullName>
    </submittedName>
</protein>
<dbReference type="Pfam" id="PF00528">
    <property type="entry name" value="BPD_transp_1"/>
    <property type="match status" value="1"/>
</dbReference>
<feature type="transmembrane region" description="Helical" evidence="7">
    <location>
        <begin position="64"/>
        <end position="87"/>
    </location>
</feature>
<dbReference type="GO" id="GO:0055085">
    <property type="term" value="P:transmembrane transport"/>
    <property type="evidence" value="ECO:0007669"/>
    <property type="project" value="InterPro"/>
</dbReference>
<name>A0A399DQT8_9DEIN</name>
<evidence type="ECO:0000256" key="4">
    <source>
        <dbReference type="ARBA" id="ARBA00022692"/>
    </source>
</evidence>
<proteinExistence type="inferred from homology"/>
<keyword evidence="5 7" id="KW-1133">Transmembrane helix</keyword>
<sequence length="283" mass="31573">MRSERYIPYLLILPSVVFLLFLFAWPLLEALLLSVRDSGGQWTLENFRRMAADLYFPDALKYTLLLTLVIVPLQVVMALGMALLLGGISRGRDLFLYVWTIPLGISDLAAGIVWLSIFTERGYLNSFLQGIGLIQQPQLWLSYETPWMIFVAVVAAEVWRATAIVFVILVAGLQLIPKEYSEAAEVFGATPWQRFWKVTLPLLMPSLQVALILRTILALEVFAVVVALGGRNLPVLAGEAYYWYNAYQNPGVAAAYAVIILGISVVATLLYLRLMRSKQEGAA</sequence>
<dbReference type="InterPro" id="IPR035906">
    <property type="entry name" value="MetI-like_sf"/>
</dbReference>
<dbReference type="OrthoDB" id="9808619at2"/>
<dbReference type="InterPro" id="IPR000515">
    <property type="entry name" value="MetI-like"/>
</dbReference>
<dbReference type="AlphaFoldDB" id="A0A399DQT8"/>
<evidence type="ECO:0000256" key="7">
    <source>
        <dbReference type="RuleBase" id="RU363032"/>
    </source>
</evidence>
<keyword evidence="6 7" id="KW-0472">Membrane</keyword>
<keyword evidence="3" id="KW-1003">Cell membrane</keyword>
<dbReference type="PANTHER" id="PTHR43227">
    <property type="entry name" value="BLL4140 PROTEIN"/>
    <property type="match status" value="1"/>
</dbReference>
<dbReference type="RefSeq" id="WP_027888879.1">
    <property type="nucleotide sequence ID" value="NZ_JBHSXZ010000058.1"/>
</dbReference>
<evidence type="ECO:0000256" key="2">
    <source>
        <dbReference type="ARBA" id="ARBA00022448"/>
    </source>
</evidence>
<dbReference type="GO" id="GO:0005886">
    <property type="term" value="C:plasma membrane"/>
    <property type="evidence" value="ECO:0007669"/>
    <property type="project" value="UniProtKB-SubCell"/>
</dbReference>
<comment type="caution">
    <text evidence="9">The sequence shown here is derived from an EMBL/GenBank/DDBJ whole genome shotgun (WGS) entry which is preliminary data.</text>
</comment>
<feature type="transmembrane region" description="Helical" evidence="7">
    <location>
        <begin position="211"/>
        <end position="233"/>
    </location>
</feature>
<evidence type="ECO:0000256" key="6">
    <source>
        <dbReference type="ARBA" id="ARBA00023136"/>
    </source>
</evidence>
<feature type="domain" description="ABC transmembrane type-1" evidence="8">
    <location>
        <begin position="60"/>
        <end position="271"/>
    </location>
</feature>
<accession>A0A399DQT8</accession>
<dbReference type="SUPFAM" id="SSF161098">
    <property type="entry name" value="MetI-like"/>
    <property type="match status" value="1"/>
</dbReference>
<feature type="transmembrane region" description="Helical" evidence="7">
    <location>
        <begin position="253"/>
        <end position="272"/>
    </location>
</feature>
<evidence type="ECO:0000256" key="1">
    <source>
        <dbReference type="ARBA" id="ARBA00004651"/>
    </source>
</evidence>
<dbReference type="PANTHER" id="PTHR43227:SF11">
    <property type="entry name" value="BLL4140 PROTEIN"/>
    <property type="match status" value="1"/>
</dbReference>
<dbReference type="InterPro" id="IPR050809">
    <property type="entry name" value="UgpAE/MalFG_permease"/>
</dbReference>
<organism evidence="9 10">
    <name type="scientific">Meiothermus taiwanensis</name>
    <dbReference type="NCBI Taxonomy" id="172827"/>
    <lineage>
        <taxon>Bacteria</taxon>
        <taxon>Thermotogati</taxon>
        <taxon>Deinococcota</taxon>
        <taxon>Deinococci</taxon>
        <taxon>Thermales</taxon>
        <taxon>Thermaceae</taxon>
        <taxon>Meiothermus</taxon>
    </lineage>
</organism>
<feature type="transmembrane region" description="Helical" evidence="7">
    <location>
        <begin position="94"/>
        <end position="117"/>
    </location>
</feature>
<feature type="transmembrane region" description="Helical" evidence="7">
    <location>
        <begin position="7"/>
        <end position="28"/>
    </location>
</feature>
<reference evidence="9 10" key="1">
    <citation type="submission" date="2018-08" db="EMBL/GenBank/DDBJ databases">
        <title>Meiothermus cateniformans JCM 15151 genome sequencing project.</title>
        <authorList>
            <person name="Da Costa M.S."/>
            <person name="Albuquerque L."/>
            <person name="Raposo P."/>
            <person name="Froufe H.J.C."/>
            <person name="Barroso C.S."/>
            <person name="Egas C."/>
        </authorList>
    </citation>
    <scope>NUCLEOTIDE SEQUENCE [LARGE SCALE GENOMIC DNA]</scope>
    <source>
        <strain evidence="9 10">JCM 15151</strain>
    </source>
</reference>
<dbReference type="CDD" id="cd06261">
    <property type="entry name" value="TM_PBP2"/>
    <property type="match status" value="1"/>
</dbReference>
<keyword evidence="2 7" id="KW-0813">Transport</keyword>
<dbReference type="Gene3D" id="1.10.3720.10">
    <property type="entry name" value="MetI-like"/>
    <property type="match status" value="1"/>
</dbReference>
<evidence type="ECO:0000256" key="3">
    <source>
        <dbReference type="ARBA" id="ARBA00022475"/>
    </source>
</evidence>
<gene>
    <name evidence="9" type="primary">sugA_3</name>
    <name evidence="9" type="ORF">Mcate_02594</name>
</gene>
<feature type="transmembrane region" description="Helical" evidence="7">
    <location>
        <begin position="147"/>
        <end position="171"/>
    </location>
</feature>
<dbReference type="EMBL" id="QWKX01000098">
    <property type="protein sequence ID" value="RIH74704.1"/>
    <property type="molecule type" value="Genomic_DNA"/>
</dbReference>
<comment type="similarity">
    <text evidence="7">Belongs to the binding-protein-dependent transport system permease family.</text>
</comment>
<evidence type="ECO:0000313" key="10">
    <source>
        <dbReference type="Proteomes" id="UP000266089"/>
    </source>
</evidence>
<dbReference type="Proteomes" id="UP000266089">
    <property type="component" value="Unassembled WGS sequence"/>
</dbReference>